<evidence type="ECO:0000313" key="2">
    <source>
        <dbReference type="EMBL" id="SFJ66666.1"/>
    </source>
</evidence>
<keyword evidence="1" id="KW-0732">Signal</keyword>
<feature type="chain" id="PRO_5011566864" description="CarboxypepD_reg-like domain-containing protein" evidence="1">
    <location>
        <begin position="22"/>
        <end position="255"/>
    </location>
</feature>
<protein>
    <recommendedName>
        <fullName evidence="4">CarboxypepD_reg-like domain-containing protein</fullName>
    </recommendedName>
</protein>
<feature type="signal peptide" evidence="1">
    <location>
        <begin position="1"/>
        <end position="21"/>
    </location>
</feature>
<name>A0A1I3TAI1_9FLAO</name>
<proteinExistence type="predicted"/>
<evidence type="ECO:0000313" key="3">
    <source>
        <dbReference type="Proteomes" id="UP000199559"/>
    </source>
</evidence>
<evidence type="ECO:0008006" key="4">
    <source>
        <dbReference type="Google" id="ProtNLM"/>
    </source>
</evidence>
<accession>A0A1I3TAI1</accession>
<organism evidence="2 3">
    <name type="scientific">Olleya namhaensis</name>
    <dbReference type="NCBI Taxonomy" id="1144750"/>
    <lineage>
        <taxon>Bacteria</taxon>
        <taxon>Pseudomonadati</taxon>
        <taxon>Bacteroidota</taxon>
        <taxon>Flavobacteriia</taxon>
        <taxon>Flavobacteriales</taxon>
        <taxon>Flavobacteriaceae</taxon>
    </lineage>
</organism>
<dbReference type="STRING" id="1144750.SAMN05443431_11524"/>
<dbReference type="InterPro" id="IPR008969">
    <property type="entry name" value="CarboxyPept-like_regulatory"/>
</dbReference>
<reference evidence="3" key="1">
    <citation type="submission" date="2016-10" db="EMBL/GenBank/DDBJ databases">
        <authorList>
            <person name="Varghese N."/>
            <person name="Submissions S."/>
        </authorList>
    </citation>
    <scope>NUCLEOTIDE SEQUENCE [LARGE SCALE GENOMIC DNA]</scope>
    <source>
        <strain evidence="3">DSM 28881</strain>
    </source>
</reference>
<dbReference type="SUPFAM" id="SSF49464">
    <property type="entry name" value="Carboxypeptidase regulatory domain-like"/>
    <property type="match status" value="1"/>
</dbReference>
<dbReference type="EMBL" id="FORM01000015">
    <property type="protein sequence ID" value="SFJ66666.1"/>
    <property type="molecule type" value="Genomic_DNA"/>
</dbReference>
<gene>
    <name evidence="2" type="ORF">SAMN05443431_11524</name>
</gene>
<evidence type="ECO:0000256" key="1">
    <source>
        <dbReference type="SAM" id="SignalP"/>
    </source>
</evidence>
<dbReference type="AlphaFoldDB" id="A0A1I3TAI1"/>
<sequence length="255" mass="28807">MKRTKLILRLVCFFIISTVHAQKVELSGLIDGDDDVEGVHILNKTSLTNATSDVKGAFTISAKVNDTIIFTAIQYKTLFRVVTDSDIALKSLQVKLEVFVNELDEVYLARSLSGNLTDDVLTSTAKPKINFYDVGIPGYKGKQKTQSERRLFEATTGGGIIPLNPIINAISGRTKRLKAQIQLENDDALLARLKDDLSIDFFKTHPLEEKHHVEFFYFVQEDPDFRSKCSKNNLDAFAFLKKKLEQYKLNLSEKE</sequence>
<dbReference type="Proteomes" id="UP000199559">
    <property type="component" value="Unassembled WGS sequence"/>
</dbReference>
<keyword evidence="3" id="KW-1185">Reference proteome</keyword>